<feature type="domain" description="Cupin type-2" evidence="1">
    <location>
        <begin position="98"/>
        <end position="154"/>
    </location>
</feature>
<dbReference type="InterPro" id="IPR014710">
    <property type="entry name" value="RmlC-like_jellyroll"/>
</dbReference>
<dbReference type="PANTHER" id="PTHR36156">
    <property type="entry name" value="SLR2101 PROTEIN"/>
    <property type="match status" value="1"/>
</dbReference>
<accession>A0ABY2S6E1</accession>
<comment type="caution">
    <text evidence="2">The sequence shown here is derived from an EMBL/GenBank/DDBJ whole genome shotgun (WGS) entry which is preliminary data.</text>
</comment>
<dbReference type="EMBL" id="SWMS01000007">
    <property type="protein sequence ID" value="TKG70859.1"/>
    <property type="molecule type" value="Genomic_DNA"/>
</dbReference>
<dbReference type="InterPro" id="IPR013096">
    <property type="entry name" value="Cupin_2"/>
</dbReference>
<dbReference type="Proteomes" id="UP000309992">
    <property type="component" value="Unassembled WGS sequence"/>
</dbReference>
<sequence length="163" mass="16933">MATRRVVTGLADDGTARVVSDGPAPCVLTDERAPGYETVHLWATDDVPAVPGDGADPTHSGQAFFPGPKGSRFFVNVFPPGMGTAPPDGPASPERIFMHVTRTVDYGIVLHGELTLVLDSGEEVTLRAGDTVVQNGTMHGWRNASAAPATVAFVVLGAEEAAP</sequence>
<proteinExistence type="predicted"/>
<dbReference type="Pfam" id="PF07883">
    <property type="entry name" value="Cupin_2"/>
    <property type="match status" value="1"/>
</dbReference>
<dbReference type="InterPro" id="IPR011051">
    <property type="entry name" value="RmlC_Cupin_sf"/>
</dbReference>
<evidence type="ECO:0000259" key="1">
    <source>
        <dbReference type="Pfam" id="PF07883"/>
    </source>
</evidence>
<dbReference type="PANTHER" id="PTHR36156:SF2">
    <property type="entry name" value="CUPIN TYPE-2 DOMAIN-CONTAINING PROTEIN"/>
    <property type="match status" value="1"/>
</dbReference>
<keyword evidence="3" id="KW-1185">Reference proteome</keyword>
<protein>
    <submittedName>
        <fullName evidence="2">Cupin domain-containing protein</fullName>
    </submittedName>
</protein>
<dbReference type="SUPFAM" id="SSF51182">
    <property type="entry name" value="RmlC-like cupins"/>
    <property type="match status" value="1"/>
</dbReference>
<gene>
    <name evidence="2" type="ORF">FCN18_15155</name>
</gene>
<dbReference type="InterPro" id="IPR047142">
    <property type="entry name" value="OryJ/VirC-like"/>
</dbReference>
<dbReference type="CDD" id="cd02231">
    <property type="entry name" value="cupin_BLL6423-like"/>
    <property type="match status" value="1"/>
</dbReference>
<name>A0ABY2S6E1_9PSEU</name>
<evidence type="ECO:0000313" key="2">
    <source>
        <dbReference type="EMBL" id="TKG70859.1"/>
    </source>
</evidence>
<dbReference type="Gene3D" id="2.60.120.10">
    <property type="entry name" value="Jelly Rolls"/>
    <property type="match status" value="1"/>
</dbReference>
<evidence type="ECO:0000313" key="3">
    <source>
        <dbReference type="Proteomes" id="UP000309992"/>
    </source>
</evidence>
<dbReference type="RefSeq" id="WP_112267546.1">
    <property type="nucleotide sequence ID" value="NZ_SWMS01000007.1"/>
</dbReference>
<reference evidence="2 3" key="1">
    <citation type="journal article" date="2015" name="Antonie Van Leeuwenhoek">
        <title>Prauserella endophytica sp. nov., an endophytic actinobacterium isolated from Tamarix taklamakanensis.</title>
        <authorList>
            <person name="Liu J.M."/>
            <person name="Habden X."/>
            <person name="Guo L."/>
            <person name="Tuo L."/>
            <person name="Jiang Z.K."/>
            <person name="Liu S.W."/>
            <person name="Liu X.F."/>
            <person name="Chen L."/>
            <person name="Li R.F."/>
            <person name="Zhang Y.Q."/>
            <person name="Sun C.H."/>
        </authorList>
    </citation>
    <scope>NUCLEOTIDE SEQUENCE [LARGE SCALE GENOMIC DNA]</scope>
    <source>
        <strain evidence="2 3">CGMCC 4.7182</strain>
    </source>
</reference>
<organism evidence="2 3">
    <name type="scientific">Prauserella endophytica</name>
    <dbReference type="NCBI Taxonomy" id="1592324"/>
    <lineage>
        <taxon>Bacteria</taxon>
        <taxon>Bacillati</taxon>
        <taxon>Actinomycetota</taxon>
        <taxon>Actinomycetes</taxon>
        <taxon>Pseudonocardiales</taxon>
        <taxon>Pseudonocardiaceae</taxon>
        <taxon>Prauserella</taxon>
        <taxon>Prauserella coralliicola group</taxon>
    </lineage>
</organism>